<keyword evidence="4" id="KW-1185">Reference proteome</keyword>
<evidence type="ECO:0000256" key="1">
    <source>
        <dbReference type="PROSITE-ProRule" id="PRU00325"/>
    </source>
</evidence>
<gene>
    <name evidence="3" type="ORF">CHARACLAT_033179</name>
</gene>
<keyword evidence="1" id="KW-0863">Zinc-finger</keyword>
<comment type="caution">
    <text evidence="3">The sequence shown here is derived from an EMBL/GenBank/DDBJ whole genome shotgun (WGS) entry which is preliminary data.</text>
</comment>
<name>A0ABU7CTF2_9TELE</name>
<feature type="domain" description="SWIM-type" evidence="2">
    <location>
        <begin position="1"/>
        <end position="25"/>
    </location>
</feature>
<reference evidence="3 4" key="1">
    <citation type="submission" date="2021-06" db="EMBL/GenBank/DDBJ databases">
        <authorList>
            <person name="Palmer J.M."/>
        </authorList>
    </citation>
    <scope>NUCLEOTIDE SEQUENCE [LARGE SCALE GENOMIC DNA]</scope>
    <source>
        <strain evidence="3 4">CL_MEX2019</strain>
        <tissue evidence="3">Muscle</tissue>
    </source>
</reference>
<evidence type="ECO:0000313" key="4">
    <source>
        <dbReference type="Proteomes" id="UP001352852"/>
    </source>
</evidence>
<protein>
    <recommendedName>
        <fullName evidence="2">SWIM-type domain-containing protein</fullName>
    </recommendedName>
</protein>
<evidence type="ECO:0000313" key="3">
    <source>
        <dbReference type="EMBL" id="MED6266183.1"/>
    </source>
</evidence>
<dbReference type="InterPro" id="IPR007527">
    <property type="entry name" value="Znf_SWIM"/>
</dbReference>
<dbReference type="EMBL" id="JAHUTJ010006664">
    <property type="protein sequence ID" value="MED6266183.1"/>
    <property type="molecule type" value="Genomic_DNA"/>
</dbReference>
<dbReference type="PANTHER" id="PTHR47526">
    <property type="entry name" value="ATP-DEPENDENT DNA HELICASE"/>
    <property type="match status" value="1"/>
</dbReference>
<organism evidence="3 4">
    <name type="scientific">Characodon lateralis</name>
    <dbReference type="NCBI Taxonomy" id="208331"/>
    <lineage>
        <taxon>Eukaryota</taxon>
        <taxon>Metazoa</taxon>
        <taxon>Chordata</taxon>
        <taxon>Craniata</taxon>
        <taxon>Vertebrata</taxon>
        <taxon>Euteleostomi</taxon>
        <taxon>Actinopterygii</taxon>
        <taxon>Neopterygii</taxon>
        <taxon>Teleostei</taxon>
        <taxon>Neoteleostei</taxon>
        <taxon>Acanthomorphata</taxon>
        <taxon>Ovalentaria</taxon>
        <taxon>Atherinomorphae</taxon>
        <taxon>Cyprinodontiformes</taxon>
        <taxon>Goodeidae</taxon>
        <taxon>Characodon</taxon>
    </lineage>
</organism>
<accession>A0ABU7CTF2</accession>
<evidence type="ECO:0000259" key="2">
    <source>
        <dbReference type="PROSITE" id="PS50966"/>
    </source>
</evidence>
<sequence>MAHCTCKAGLGEACSHAAALMYALLAAVNVKDGQSSTQKACAWVIPGKTSQIQYEELSKISMTKKNKSKSTTLPSIPVPSEDEYMRFFQQLHECDVQEGNPNGTAILSVIVDHSDKYIPKTVQPNLPQPLTSLFSNARLQADLSSLLVESEKVFDDLQLTEKEMGKSK</sequence>
<keyword evidence="1" id="KW-0479">Metal-binding</keyword>
<keyword evidence="1" id="KW-0862">Zinc</keyword>
<dbReference type="Proteomes" id="UP001352852">
    <property type="component" value="Unassembled WGS sequence"/>
</dbReference>
<dbReference type="PROSITE" id="PS50966">
    <property type="entry name" value="ZF_SWIM"/>
    <property type="match status" value="1"/>
</dbReference>
<proteinExistence type="predicted"/>